<sequence length="275" mass="29215">MARRPTLTRIGGPTLLIELAGWRILVDPTFDPPGRTYSFGWGTSSRKTEGPAVPSTDLPPVDVVLLSHDQHADNLDEAGRALLPGAGEVITTVAGARRLKRQGLRRAHGLHAWETAVIPPNDGESSDDGGARASLTVTATPARHGPAWARPIVGSVIGFALSVGDAPETAVWISGDSVLHEGLRDAAARLDVDVAVVHLGGVQFPVTGSARYTMTASSAIELIGSLQPRAVVPVHFDQWTHFREPGESARRVLDEASVAVRDKVVWLERGLPTVV</sequence>
<dbReference type="AlphaFoldDB" id="A0A5C1YFQ1"/>
<keyword evidence="4" id="KW-1185">Reference proteome</keyword>
<evidence type="ECO:0000259" key="2">
    <source>
        <dbReference type="Pfam" id="PF12706"/>
    </source>
</evidence>
<dbReference type="RefSeq" id="WP_149160902.1">
    <property type="nucleotide sequence ID" value="NZ_CP043505.1"/>
</dbReference>
<evidence type="ECO:0000313" key="3">
    <source>
        <dbReference type="EMBL" id="QEO14883.1"/>
    </source>
</evidence>
<evidence type="ECO:0000256" key="1">
    <source>
        <dbReference type="ARBA" id="ARBA00022801"/>
    </source>
</evidence>
<protein>
    <submittedName>
        <fullName evidence="3">MBL fold metallo-hydrolase</fullName>
    </submittedName>
</protein>
<dbReference type="Proteomes" id="UP000324678">
    <property type="component" value="Chromosome"/>
</dbReference>
<dbReference type="KEGG" id="ail:FLP10_11020"/>
<organism evidence="3 4">
    <name type="scientific">Agromyces intestinalis</name>
    <dbReference type="NCBI Taxonomy" id="2592652"/>
    <lineage>
        <taxon>Bacteria</taxon>
        <taxon>Bacillati</taxon>
        <taxon>Actinomycetota</taxon>
        <taxon>Actinomycetes</taxon>
        <taxon>Micrococcales</taxon>
        <taxon>Microbacteriaceae</taxon>
        <taxon>Agromyces</taxon>
    </lineage>
</organism>
<dbReference type="InterPro" id="IPR001279">
    <property type="entry name" value="Metallo-B-lactamas"/>
</dbReference>
<keyword evidence="1 3" id="KW-0378">Hydrolase</keyword>
<dbReference type="PANTHER" id="PTHR43546">
    <property type="entry name" value="UPF0173 METAL-DEPENDENT HYDROLASE MJ1163-RELATED"/>
    <property type="match status" value="1"/>
</dbReference>
<name>A0A5C1YFQ1_9MICO</name>
<dbReference type="Gene3D" id="3.60.15.10">
    <property type="entry name" value="Ribonuclease Z/Hydroxyacylglutathione hydrolase-like"/>
    <property type="match status" value="1"/>
</dbReference>
<dbReference type="SUPFAM" id="SSF56281">
    <property type="entry name" value="Metallo-hydrolase/oxidoreductase"/>
    <property type="match status" value="1"/>
</dbReference>
<proteinExistence type="predicted"/>
<dbReference type="GO" id="GO:0016787">
    <property type="term" value="F:hydrolase activity"/>
    <property type="evidence" value="ECO:0007669"/>
    <property type="project" value="UniProtKB-KW"/>
</dbReference>
<dbReference type="PANTHER" id="PTHR43546:SF9">
    <property type="entry name" value="L-ASCORBATE-6-PHOSPHATE LACTONASE ULAG-RELATED"/>
    <property type="match status" value="1"/>
</dbReference>
<reference evidence="3 4" key="1">
    <citation type="submission" date="2019-09" db="EMBL/GenBank/DDBJ databases">
        <title>Genome sequencing of strain KACC 19306.</title>
        <authorList>
            <person name="Heo J."/>
            <person name="Kim S.-J."/>
            <person name="Kim J.-S."/>
            <person name="Hong S.-B."/>
            <person name="Kwon S.-W."/>
        </authorList>
    </citation>
    <scope>NUCLEOTIDE SEQUENCE [LARGE SCALE GENOMIC DNA]</scope>
    <source>
        <strain evidence="3 4">KACC 19306</strain>
    </source>
</reference>
<dbReference type="Pfam" id="PF12706">
    <property type="entry name" value="Lactamase_B_2"/>
    <property type="match status" value="1"/>
</dbReference>
<accession>A0A5C1YFQ1</accession>
<feature type="domain" description="Metallo-beta-lactamase" evidence="2">
    <location>
        <begin position="23"/>
        <end position="236"/>
    </location>
</feature>
<dbReference type="EMBL" id="CP043505">
    <property type="protein sequence ID" value="QEO14883.1"/>
    <property type="molecule type" value="Genomic_DNA"/>
</dbReference>
<gene>
    <name evidence="3" type="ORF">FLP10_11020</name>
</gene>
<dbReference type="OrthoDB" id="3204284at2"/>
<dbReference type="InterPro" id="IPR050114">
    <property type="entry name" value="UPF0173_UPF0282_UlaG_hydrolase"/>
</dbReference>
<evidence type="ECO:0000313" key="4">
    <source>
        <dbReference type="Proteomes" id="UP000324678"/>
    </source>
</evidence>
<dbReference type="InterPro" id="IPR036866">
    <property type="entry name" value="RibonucZ/Hydroxyglut_hydro"/>
</dbReference>